<accession>A0ABW5RNQ4</accession>
<dbReference type="Proteomes" id="UP001597506">
    <property type="component" value="Unassembled WGS sequence"/>
</dbReference>
<dbReference type="PANTHER" id="PTHR43738:SF1">
    <property type="entry name" value="HEMIN TRANSPORT SYSTEM PERMEASE PROTEIN HRTB-RELATED"/>
    <property type="match status" value="1"/>
</dbReference>
<evidence type="ECO:0000256" key="6">
    <source>
        <dbReference type="ARBA" id="ARBA00022475"/>
    </source>
</evidence>
<reference evidence="14" key="1">
    <citation type="journal article" date="2019" name="Int. J. Syst. Evol. Microbiol.">
        <title>The Global Catalogue of Microorganisms (GCM) 10K type strain sequencing project: providing services to taxonomists for standard genome sequencing and annotation.</title>
        <authorList>
            <consortium name="The Broad Institute Genomics Platform"/>
            <consortium name="The Broad Institute Genome Sequencing Center for Infectious Disease"/>
            <person name="Wu L."/>
            <person name="Ma J."/>
        </authorList>
    </citation>
    <scope>NUCLEOTIDE SEQUENCE [LARGE SCALE GENOMIC DNA]</scope>
    <source>
        <strain evidence="14">KCTC 3913</strain>
    </source>
</reference>
<evidence type="ECO:0000256" key="9">
    <source>
        <dbReference type="ARBA" id="ARBA00023136"/>
    </source>
</evidence>
<evidence type="ECO:0000313" key="14">
    <source>
        <dbReference type="Proteomes" id="UP001597506"/>
    </source>
</evidence>
<feature type="transmembrane region" description="Helical" evidence="11">
    <location>
        <begin position="250"/>
        <end position="272"/>
    </location>
</feature>
<evidence type="ECO:0000256" key="11">
    <source>
        <dbReference type="SAM" id="Phobius"/>
    </source>
</evidence>
<evidence type="ECO:0000256" key="4">
    <source>
        <dbReference type="ARBA" id="ARBA00016962"/>
    </source>
</evidence>
<dbReference type="PANTHER" id="PTHR43738">
    <property type="entry name" value="ABC TRANSPORTER, MEMBRANE PROTEIN"/>
    <property type="match status" value="1"/>
</dbReference>
<proteinExistence type="inferred from homology"/>
<comment type="subcellular location">
    <subcellularLocation>
        <location evidence="1">Cell membrane</location>
        <topology evidence="1">Multi-pass membrane protein</topology>
    </subcellularLocation>
</comment>
<keyword evidence="14" id="KW-1185">Reference proteome</keyword>
<evidence type="ECO:0000313" key="13">
    <source>
        <dbReference type="EMBL" id="MFD2680072.1"/>
    </source>
</evidence>
<comment type="similarity">
    <text evidence="2">Belongs to the ABC-4 integral membrane protein family. HrtB subfamily.</text>
</comment>
<keyword evidence="8 11" id="KW-1133">Transmembrane helix</keyword>
<dbReference type="RefSeq" id="WP_377933212.1">
    <property type="nucleotide sequence ID" value="NZ_JBHUMF010000012.1"/>
</dbReference>
<keyword evidence="5" id="KW-0813">Transport</keyword>
<evidence type="ECO:0000259" key="12">
    <source>
        <dbReference type="Pfam" id="PF02687"/>
    </source>
</evidence>
<keyword evidence="7 11" id="KW-0812">Transmembrane</keyword>
<dbReference type="EMBL" id="JBHUMF010000012">
    <property type="protein sequence ID" value="MFD2680072.1"/>
    <property type="molecule type" value="Genomic_DNA"/>
</dbReference>
<gene>
    <name evidence="13" type="ORF">ACFSUL_04835</name>
</gene>
<evidence type="ECO:0000256" key="5">
    <source>
        <dbReference type="ARBA" id="ARBA00022448"/>
    </source>
</evidence>
<comment type="function">
    <text evidence="10">Part of the ABC transporter complex hrt involved in hemin import. Responsible for the translocation of the substrate across the membrane.</text>
</comment>
<evidence type="ECO:0000256" key="2">
    <source>
        <dbReference type="ARBA" id="ARBA00008697"/>
    </source>
</evidence>
<sequence>MFLALRELKYAKLRYFLIALIMILIGWLVLFVSGLANGLASDNASAIKTMNTDYLIVQEESDNRLNRSLLLEEKFHDIRQYLDETAATPLGVQMATLTKKESSKKIDATFFAIDVNSMLSPGLVEGKMINNTTTNEVVVDQSFKDNDVKIGDYVTDQASGKDFKIVGFTKGQSYSHTPVVHINFKEWASINKKVSSQGPSSRNKPFNAIALTANHDKAQQIEKEVSGISVISKDKALEGIPGYQQEQGSLLMMIVFLFIIAAVVLAVFFYVMTIQKINQFGVLKAIGAKSSQLARNIIFQVLALSTLSLVISVALTYSVSAILPASMPFDLDPQLALICSMLFLAVSVVGSLLSLYRVIKIDAMEAIGRAA</sequence>
<evidence type="ECO:0000256" key="8">
    <source>
        <dbReference type="ARBA" id="ARBA00022989"/>
    </source>
</evidence>
<name>A0ABW5RNQ4_9BACI</name>
<dbReference type="InterPro" id="IPR003838">
    <property type="entry name" value="ABC3_permease_C"/>
</dbReference>
<comment type="subunit">
    <text evidence="3">The complex is composed of two ATP-binding proteins (HrtA), two transmembrane proteins (HrtB) and a solute-binding protein.</text>
</comment>
<keyword evidence="6" id="KW-1003">Cell membrane</keyword>
<evidence type="ECO:0000256" key="3">
    <source>
        <dbReference type="ARBA" id="ARBA00011131"/>
    </source>
</evidence>
<feature type="transmembrane region" description="Helical" evidence="11">
    <location>
        <begin position="15"/>
        <end position="36"/>
    </location>
</feature>
<evidence type="ECO:0000256" key="7">
    <source>
        <dbReference type="ARBA" id="ARBA00022692"/>
    </source>
</evidence>
<keyword evidence="9 11" id="KW-0472">Membrane</keyword>
<dbReference type="Pfam" id="PF02687">
    <property type="entry name" value="FtsX"/>
    <property type="match status" value="1"/>
</dbReference>
<feature type="transmembrane region" description="Helical" evidence="11">
    <location>
        <begin position="293"/>
        <end position="315"/>
    </location>
</feature>
<protein>
    <recommendedName>
        <fullName evidence="4">Putative hemin transport system permease protein HrtB</fullName>
    </recommendedName>
</protein>
<feature type="domain" description="ABC3 transporter permease C-terminal" evidence="12">
    <location>
        <begin position="252"/>
        <end position="362"/>
    </location>
</feature>
<organism evidence="13 14">
    <name type="scientific">Bacillus seohaeanensis</name>
    <dbReference type="NCBI Taxonomy" id="284580"/>
    <lineage>
        <taxon>Bacteria</taxon>
        <taxon>Bacillati</taxon>
        <taxon>Bacillota</taxon>
        <taxon>Bacilli</taxon>
        <taxon>Bacillales</taxon>
        <taxon>Bacillaceae</taxon>
        <taxon>Bacillus</taxon>
    </lineage>
</organism>
<evidence type="ECO:0000256" key="1">
    <source>
        <dbReference type="ARBA" id="ARBA00004651"/>
    </source>
</evidence>
<evidence type="ECO:0000256" key="10">
    <source>
        <dbReference type="ARBA" id="ARBA00024973"/>
    </source>
</evidence>
<dbReference type="InterPro" id="IPR051125">
    <property type="entry name" value="ABC-4/HrtB_transporter"/>
</dbReference>
<feature type="transmembrane region" description="Helical" evidence="11">
    <location>
        <begin position="335"/>
        <end position="359"/>
    </location>
</feature>
<comment type="caution">
    <text evidence="13">The sequence shown here is derived from an EMBL/GenBank/DDBJ whole genome shotgun (WGS) entry which is preliminary data.</text>
</comment>